<comment type="caution">
    <text evidence="2">The sequence shown here is derived from an EMBL/GenBank/DDBJ whole genome shotgun (WGS) entry which is preliminary data.</text>
</comment>
<protein>
    <recommendedName>
        <fullName evidence="1">N-acetyltransferase domain-containing protein</fullName>
    </recommendedName>
</protein>
<evidence type="ECO:0000259" key="1">
    <source>
        <dbReference type="PROSITE" id="PS51186"/>
    </source>
</evidence>
<organism evidence="2 3">
    <name type="scientific">Paenibacillus montaniterrae</name>
    <dbReference type="NCBI Taxonomy" id="429341"/>
    <lineage>
        <taxon>Bacteria</taxon>
        <taxon>Bacillati</taxon>
        <taxon>Bacillota</taxon>
        <taxon>Bacilli</taxon>
        <taxon>Bacillales</taxon>
        <taxon>Paenibacillaceae</taxon>
        <taxon>Paenibacillus</taxon>
    </lineage>
</organism>
<evidence type="ECO:0000313" key="3">
    <source>
        <dbReference type="Proteomes" id="UP000683139"/>
    </source>
</evidence>
<evidence type="ECO:0000313" key="2">
    <source>
        <dbReference type="EMBL" id="GIP17503.1"/>
    </source>
</evidence>
<dbReference type="Gene3D" id="3.40.630.30">
    <property type="match status" value="1"/>
</dbReference>
<keyword evidence="3" id="KW-1185">Reference proteome</keyword>
<dbReference type="Pfam" id="PF00583">
    <property type="entry name" value="Acetyltransf_1"/>
    <property type="match status" value="1"/>
</dbReference>
<dbReference type="SUPFAM" id="SSF55729">
    <property type="entry name" value="Acyl-CoA N-acyltransferases (Nat)"/>
    <property type="match status" value="1"/>
</dbReference>
<dbReference type="InterPro" id="IPR016181">
    <property type="entry name" value="Acyl_CoA_acyltransferase"/>
</dbReference>
<proteinExistence type="predicted"/>
<name>A0A919YP68_9BACL</name>
<dbReference type="PIRSF" id="PIRSF037663">
    <property type="entry name" value="Acetyltransf_GNAT_prd"/>
    <property type="match status" value="1"/>
</dbReference>
<accession>A0A919YP68</accession>
<dbReference type="AlphaFoldDB" id="A0A919YP68"/>
<dbReference type="InterPro" id="IPR017255">
    <property type="entry name" value="AcTrfase_GNAT_prd"/>
</dbReference>
<reference evidence="2" key="1">
    <citation type="submission" date="2021-03" db="EMBL/GenBank/DDBJ databases">
        <title>Antimicrobial resistance genes in bacteria isolated from Japanese honey, and their potential for conferring macrolide and lincosamide resistance in the American foulbrood pathogen Paenibacillus larvae.</title>
        <authorList>
            <person name="Okamoto M."/>
            <person name="Kumagai M."/>
            <person name="Kanamori H."/>
            <person name="Takamatsu D."/>
        </authorList>
    </citation>
    <scope>NUCLEOTIDE SEQUENCE</scope>
    <source>
        <strain evidence="2">J40TS1</strain>
    </source>
</reference>
<dbReference type="Proteomes" id="UP000683139">
    <property type="component" value="Unassembled WGS sequence"/>
</dbReference>
<dbReference type="RefSeq" id="WP_213516921.1">
    <property type="nucleotide sequence ID" value="NZ_BOSE01000006.1"/>
</dbReference>
<dbReference type="GO" id="GO:0016747">
    <property type="term" value="F:acyltransferase activity, transferring groups other than amino-acyl groups"/>
    <property type="evidence" value="ECO:0007669"/>
    <property type="project" value="InterPro"/>
</dbReference>
<feature type="domain" description="N-acetyltransferase" evidence="1">
    <location>
        <begin position="3"/>
        <end position="152"/>
    </location>
</feature>
<dbReference type="EMBL" id="BOSE01000006">
    <property type="protein sequence ID" value="GIP17503.1"/>
    <property type="molecule type" value="Genomic_DNA"/>
</dbReference>
<gene>
    <name evidence="2" type="ORF">J40TS1_31450</name>
</gene>
<sequence>MDVKYSKLNDHSIIQIMHMDCSPLPNERDSIYLSFYRFFRNTCWVAEKNNEVIGFALGFVDQSKEAHGYLNYLFVKSECRGLGIGAHLLALFEEGLRNAGCNLASLLTGKQENIRYYGRHGNIVNHDIDGWTEKDKVYDYYYNAKKVSLLVKEL</sequence>
<dbReference type="InterPro" id="IPR000182">
    <property type="entry name" value="GNAT_dom"/>
</dbReference>
<dbReference type="PROSITE" id="PS51186">
    <property type="entry name" value="GNAT"/>
    <property type="match status" value="1"/>
</dbReference>
<dbReference type="CDD" id="cd04301">
    <property type="entry name" value="NAT_SF"/>
    <property type="match status" value="1"/>
</dbReference>